<dbReference type="Proteomes" id="UP000828390">
    <property type="component" value="Unassembled WGS sequence"/>
</dbReference>
<name>A0A9D4FTS0_DREPO</name>
<reference evidence="1" key="1">
    <citation type="journal article" date="2019" name="bioRxiv">
        <title>The Genome of the Zebra Mussel, Dreissena polymorpha: A Resource for Invasive Species Research.</title>
        <authorList>
            <person name="McCartney M.A."/>
            <person name="Auch B."/>
            <person name="Kono T."/>
            <person name="Mallez S."/>
            <person name="Zhang Y."/>
            <person name="Obille A."/>
            <person name="Becker A."/>
            <person name="Abrahante J.E."/>
            <person name="Garbe J."/>
            <person name="Badalamenti J.P."/>
            <person name="Herman A."/>
            <person name="Mangelson H."/>
            <person name="Liachko I."/>
            <person name="Sullivan S."/>
            <person name="Sone E.D."/>
            <person name="Koren S."/>
            <person name="Silverstein K.A.T."/>
            <person name="Beckman K.B."/>
            <person name="Gohl D.M."/>
        </authorList>
    </citation>
    <scope>NUCLEOTIDE SEQUENCE</scope>
    <source>
        <strain evidence="1">Duluth1</strain>
        <tissue evidence="1">Whole animal</tissue>
    </source>
</reference>
<dbReference type="EMBL" id="JAIWYP010000007">
    <property type="protein sequence ID" value="KAH3802856.1"/>
    <property type="molecule type" value="Genomic_DNA"/>
</dbReference>
<gene>
    <name evidence="1" type="ORF">DPMN_156550</name>
</gene>
<organism evidence="1 2">
    <name type="scientific">Dreissena polymorpha</name>
    <name type="common">Zebra mussel</name>
    <name type="synonym">Mytilus polymorpha</name>
    <dbReference type="NCBI Taxonomy" id="45954"/>
    <lineage>
        <taxon>Eukaryota</taxon>
        <taxon>Metazoa</taxon>
        <taxon>Spiralia</taxon>
        <taxon>Lophotrochozoa</taxon>
        <taxon>Mollusca</taxon>
        <taxon>Bivalvia</taxon>
        <taxon>Autobranchia</taxon>
        <taxon>Heteroconchia</taxon>
        <taxon>Euheterodonta</taxon>
        <taxon>Imparidentia</taxon>
        <taxon>Neoheterodontei</taxon>
        <taxon>Myida</taxon>
        <taxon>Dreissenoidea</taxon>
        <taxon>Dreissenidae</taxon>
        <taxon>Dreissena</taxon>
    </lineage>
</organism>
<proteinExistence type="predicted"/>
<accession>A0A9D4FTS0</accession>
<keyword evidence="2" id="KW-1185">Reference proteome</keyword>
<reference evidence="1" key="2">
    <citation type="submission" date="2020-11" db="EMBL/GenBank/DDBJ databases">
        <authorList>
            <person name="McCartney M.A."/>
            <person name="Auch B."/>
            <person name="Kono T."/>
            <person name="Mallez S."/>
            <person name="Becker A."/>
            <person name="Gohl D.M."/>
            <person name="Silverstein K.A.T."/>
            <person name="Koren S."/>
            <person name="Bechman K.B."/>
            <person name="Herman A."/>
            <person name="Abrahante J.E."/>
            <person name="Garbe J."/>
        </authorList>
    </citation>
    <scope>NUCLEOTIDE SEQUENCE</scope>
    <source>
        <strain evidence="1">Duluth1</strain>
        <tissue evidence="1">Whole animal</tissue>
    </source>
</reference>
<evidence type="ECO:0000313" key="2">
    <source>
        <dbReference type="Proteomes" id="UP000828390"/>
    </source>
</evidence>
<protein>
    <submittedName>
        <fullName evidence="1">Uncharacterized protein</fullName>
    </submittedName>
</protein>
<dbReference type="AlphaFoldDB" id="A0A9D4FTS0"/>
<comment type="caution">
    <text evidence="1">The sequence shown here is derived from an EMBL/GenBank/DDBJ whole genome shotgun (WGS) entry which is preliminary data.</text>
</comment>
<evidence type="ECO:0000313" key="1">
    <source>
        <dbReference type="EMBL" id="KAH3802856.1"/>
    </source>
</evidence>
<sequence>MFIVTQGIGGSVVECSPATRAARANNFISFHINYKLNKSLVTSTLHFGCETWTLHTNTERRIHTFEHCARLWSPSSTSLEKREEKCQRCDTHKAHKEPD</sequence>